<keyword evidence="2" id="KW-0614">Plasmid</keyword>
<organism evidence="2">
    <name type="scientific">Kingella kingae KKC2005004457</name>
    <dbReference type="NCBI Taxonomy" id="1229911"/>
    <lineage>
        <taxon>Bacteria</taxon>
        <taxon>Pseudomonadati</taxon>
        <taxon>Pseudomonadota</taxon>
        <taxon>Betaproteobacteria</taxon>
        <taxon>Neisseriales</taxon>
        <taxon>Neisseriaceae</taxon>
        <taxon>Kingella</taxon>
    </lineage>
</organism>
<dbReference type="InterPro" id="IPR023346">
    <property type="entry name" value="Lysozyme-like_dom_sf"/>
</dbReference>
<dbReference type="Pfam" id="PF01464">
    <property type="entry name" value="SLT"/>
    <property type="match status" value="1"/>
</dbReference>
<dbReference type="SUPFAM" id="SSF53955">
    <property type="entry name" value="Lysozyme-like"/>
    <property type="match status" value="1"/>
</dbReference>
<accession>T0MEZ1</accession>
<dbReference type="AlphaFoldDB" id="T0MEZ1"/>
<reference evidence="2" key="1">
    <citation type="journal article" date="2013" name="Antimicrob. Agents Chemother.">
        <title>Characterization of TEM-1 beta-lactamase producing Kingella kingae clinical isolates.</title>
        <authorList>
            <person name="Banerjee A."/>
            <person name="Kaplan J.B."/>
            <person name="Soherwardy A."/>
            <person name="Nudell Y."/>
            <person name="Mackenzie G.A."/>
            <person name="Johnson S."/>
            <person name="Balashova N.V."/>
        </authorList>
    </citation>
    <scope>NUCLEOTIDE SEQUENCE</scope>
    <source>
        <strain evidence="2">KKC2005004457</strain>
        <plasmid evidence="2">unnamed</plasmid>
    </source>
</reference>
<feature type="domain" description="Transglycosylase SLT" evidence="1">
    <location>
        <begin position="13"/>
        <end position="114"/>
    </location>
</feature>
<comment type="caution">
    <text evidence="2">The sequence shown here is derived from an EMBL/GenBank/DDBJ whole genome shotgun (WGS) entry which is preliminary data.</text>
</comment>
<dbReference type="CDD" id="cd16892">
    <property type="entry name" value="LT_VirB1-like"/>
    <property type="match status" value="1"/>
</dbReference>
<sequence length="274" mass="29888">MAFVVDYNQLLQQCTNGVHPVVMHGIISQESSFNPFAIGVVNGRLSHQPKTHAQAVAAVKALSAAKKNYSMGLAQVNKQHMKRFGFTPETIFEPCANVRAGAVIFQECHNWAKSKIGNSPQTYGMALSCYYSGNFSTGFKRYGNDKLPYVTAVAQRMKTYDNRPKKIGAGVQLPPSVFQVAGNPIKTAKLNFNAGTIQAAPNIIKPMNEKIDFSQLAYGSRANNHLTGQSAPVEQVTLKAELTSPFLLIGSGHETVAKATEKELPQEQKSKLLF</sequence>
<geneLocation type="plasmid" evidence="2">
    <name>unnamed</name>
</geneLocation>
<proteinExistence type="predicted"/>
<gene>
    <name evidence="2" type="ORF">C297_p00020</name>
</gene>
<protein>
    <submittedName>
        <fullName evidence="2">VirB1 protein</fullName>
    </submittedName>
</protein>
<evidence type="ECO:0000259" key="1">
    <source>
        <dbReference type="Pfam" id="PF01464"/>
    </source>
</evidence>
<name>T0MEZ1_KINKI</name>
<dbReference type="Gene3D" id="1.10.530.10">
    <property type="match status" value="1"/>
</dbReference>
<evidence type="ECO:0000313" key="2">
    <source>
        <dbReference type="EMBL" id="EQB59650.1"/>
    </source>
</evidence>
<dbReference type="InterPro" id="IPR008258">
    <property type="entry name" value="Transglycosylase_SLT_dom_1"/>
</dbReference>
<dbReference type="EMBL" id="AMPT01000001">
    <property type="protein sequence ID" value="EQB59650.1"/>
    <property type="molecule type" value="Genomic_DNA"/>
</dbReference>